<proteinExistence type="predicted"/>
<keyword evidence="3" id="KW-1185">Reference proteome</keyword>
<evidence type="ECO:0000313" key="2">
    <source>
        <dbReference type="EMBL" id="KAK0654749.1"/>
    </source>
</evidence>
<evidence type="ECO:0000313" key="3">
    <source>
        <dbReference type="Proteomes" id="UP001174936"/>
    </source>
</evidence>
<dbReference type="InterPro" id="IPR010730">
    <property type="entry name" value="HET"/>
</dbReference>
<gene>
    <name evidence="2" type="ORF">B0T16DRAFT_315810</name>
</gene>
<dbReference type="Pfam" id="PF06985">
    <property type="entry name" value="HET"/>
    <property type="match status" value="1"/>
</dbReference>
<reference evidence="2" key="1">
    <citation type="submission" date="2023-06" db="EMBL/GenBank/DDBJ databases">
        <title>Genome-scale phylogeny and comparative genomics of the fungal order Sordariales.</title>
        <authorList>
            <consortium name="Lawrence Berkeley National Laboratory"/>
            <person name="Hensen N."/>
            <person name="Bonometti L."/>
            <person name="Westerberg I."/>
            <person name="Brannstrom I.O."/>
            <person name="Guillou S."/>
            <person name="Cros-Aarteil S."/>
            <person name="Calhoun S."/>
            <person name="Haridas S."/>
            <person name="Kuo A."/>
            <person name="Mondo S."/>
            <person name="Pangilinan J."/>
            <person name="Riley R."/>
            <person name="Labutti K."/>
            <person name="Andreopoulos B."/>
            <person name="Lipzen A."/>
            <person name="Chen C."/>
            <person name="Yanf M."/>
            <person name="Daum C."/>
            <person name="Ng V."/>
            <person name="Clum A."/>
            <person name="Steindorff A."/>
            <person name="Ohm R."/>
            <person name="Martin F."/>
            <person name="Silar P."/>
            <person name="Natvig D."/>
            <person name="Lalanne C."/>
            <person name="Gautier V."/>
            <person name="Ament-Velasquez S.L."/>
            <person name="Kruys A."/>
            <person name="Hutchinson M.I."/>
            <person name="Powell A.J."/>
            <person name="Barry K."/>
            <person name="Miller A.N."/>
            <person name="Grigoriev I.V."/>
            <person name="Debuchy R."/>
            <person name="Gladieux P."/>
            <person name="Thoren M.H."/>
            <person name="Johannesson H."/>
        </authorList>
    </citation>
    <scope>NUCLEOTIDE SEQUENCE</scope>
    <source>
        <strain evidence="2">SMH2532-1</strain>
    </source>
</reference>
<accession>A0AA39YLF3</accession>
<dbReference type="Proteomes" id="UP001174936">
    <property type="component" value="Unassembled WGS sequence"/>
</dbReference>
<dbReference type="EMBL" id="JAULSV010000001">
    <property type="protein sequence ID" value="KAK0654749.1"/>
    <property type="molecule type" value="Genomic_DNA"/>
</dbReference>
<feature type="domain" description="Heterokaryon incompatibility" evidence="1">
    <location>
        <begin position="278"/>
        <end position="415"/>
    </location>
</feature>
<comment type="caution">
    <text evidence="2">The sequence shown here is derived from an EMBL/GenBank/DDBJ whole genome shotgun (WGS) entry which is preliminary data.</text>
</comment>
<dbReference type="PANTHER" id="PTHR33112:SF12">
    <property type="entry name" value="HETEROKARYON INCOMPATIBILITY DOMAIN-CONTAINING PROTEIN"/>
    <property type="match status" value="1"/>
</dbReference>
<organism evidence="2 3">
    <name type="scientific">Cercophora newfieldiana</name>
    <dbReference type="NCBI Taxonomy" id="92897"/>
    <lineage>
        <taxon>Eukaryota</taxon>
        <taxon>Fungi</taxon>
        <taxon>Dikarya</taxon>
        <taxon>Ascomycota</taxon>
        <taxon>Pezizomycotina</taxon>
        <taxon>Sordariomycetes</taxon>
        <taxon>Sordariomycetidae</taxon>
        <taxon>Sordariales</taxon>
        <taxon>Lasiosphaeriaceae</taxon>
        <taxon>Cercophora</taxon>
    </lineage>
</organism>
<sequence length="714" mass="79762">MSSKLCVFCRRIEPISQPCSPPIRAVGVLQQVTPLSGDEEKMLRDLQAQPSSLCQRCSDYDIINVFREAEAMDGSKEEPVERRTREDNINYHKMVNEKTKRMEDSKLKLGDLSSLVLSPACPVCRLIFRILPREGLGLENDNIKIAPFRSYLQHTGWEKLVDEHKTSGSILLGLDYTANLVAHIGALRVGSDSGIRQSQMAGEAICLATTHLSPGRKVGNARFLEPLADMEFPKRAFETCRQHHGSFCEVTKPPELRFIRVVDVFDRKVVPYHDGCDYFALSYVWGGVMPASGALEAGTLPQTIEDAITVTKKMGWRYLWVDALCIDQTPNPTPNQLAEKQQQLKMMDKIYSSASLTIIALSGTDSNAGLAGVSRPRMSQLQETVGEYTIFTVPPAQTSERAVSTWASRAWTLQEEVLSRRHLIFTDAQIEFQCSKAKVPESLDTDTLPGWTSPLPEMLDLLVPGAYRQPPAGSSPDEGDSESNILSDIYWLITTDYTSRKMSYDGDSLNALLGLLAVWERTLLPSPCLWGLPLSVYPASLGWMHPRRVVPRRRAEFPSWAWAGWEGAVTIDELLLPGRVDGPGFRDMQRDMEVGFVGLEEKELTLKGWIVDLDIRTEPFSEVMDPVTGETMGRVVERDFLHANTLPSATYSGLVISRAKYRVRQDGPQYQKVFIVVLEWLGDVAERKTSITLTTVAGGDFMCLKPVNRTVNLV</sequence>
<evidence type="ECO:0000259" key="1">
    <source>
        <dbReference type="Pfam" id="PF06985"/>
    </source>
</evidence>
<dbReference type="PANTHER" id="PTHR33112">
    <property type="entry name" value="DOMAIN PROTEIN, PUTATIVE-RELATED"/>
    <property type="match status" value="1"/>
</dbReference>
<protein>
    <submittedName>
        <fullName evidence="2">Heterokaryon incompatibility protein-domain-containing protein</fullName>
    </submittedName>
</protein>
<name>A0AA39YLF3_9PEZI</name>
<dbReference type="AlphaFoldDB" id="A0AA39YLF3"/>